<reference evidence="4" key="1">
    <citation type="journal article" date="2015" name="Nature">
        <title>Complex archaea that bridge the gap between prokaryotes and eukaryotes.</title>
        <authorList>
            <person name="Spang A."/>
            <person name="Saw J.H."/>
            <person name="Jorgensen S.L."/>
            <person name="Zaremba-Niedzwiedzka K."/>
            <person name="Martijn J."/>
            <person name="Lind A.E."/>
            <person name="van Eijk R."/>
            <person name="Schleper C."/>
            <person name="Guy L."/>
            <person name="Ettema T.J."/>
        </authorList>
    </citation>
    <scope>NUCLEOTIDE SEQUENCE</scope>
</reference>
<proteinExistence type="inferred from homology"/>
<comment type="similarity">
    <text evidence="2">Belongs to the trans-sulfuration enzymes family.</text>
</comment>
<dbReference type="CDD" id="cd00614">
    <property type="entry name" value="CGS_like"/>
    <property type="match status" value="1"/>
</dbReference>
<comment type="caution">
    <text evidence="4">The sequence shown here is derived from an EMBL/GenBank/DDBJ whole genome shotgun (WGS) entry which is preliminary data.</text>
</comment>
<organism evidence="4">
    <name type="scientific">marine sediment metagenome</name>
    <dbReference type="NCBI Taxonomy" id="412755"/>
    <lineage>
        <taxon>unclassified sequences</taxon>
        <taxon>metagenomes</taxon>
        <taxon>ecological metagenomes</taxon>
    </lineage>
</organism>
<evidence type="ECO:0008006" key="5">
    <source>
        <dbReference type="Google" id="ProtNLM"/>
    </source>
</evidence>
<gene>
    <name evidence="4" type="ORF">LCGC14_1660900</name>
</gene>
<name>A0A0F9HU45_9ZZZZ</name>
<dbReference type="Gene3D" id="3.40.640.10">
    <property type="entry name" value="Type I PLP-dependent aspartate aminotransferase-like (Major domain)"/>
    <property type="match status" value="1"/>
</dbReference>
<dbReference type="AlphaFoldDB" id="A0A0F9HU45"/>
<dbReference type="InterPro" id="IPR015422">
    <property type="entry name" value="PyrdxlP-dep_Trfase_small"/>
</dbReference>
<accession>A0A0F9HU45</accession>
<dbReference type="Pfam" id="PF01053">
    <property type="entry name" value="Cys_Met_Meta_PP"/>
    <property type="match status" value="1"/>
</dbReference>
<evidence type="ECO:0000256" key="2">
    <source>
        <dbReference type="ARBA" id="ARBA00009077"/>
    </source>
</evidence>
<evidence type="ECO:0000256" key="3">
    <source>
        <dbReference type="ARBA" id="ARBA00022898"/>
    </source>
</evidence>
<dbReference type="GO" id="GO:0030170">
    <property type="term" value="F:pyridoxal phosphate binding"/>
    <property type="evidence" value="ECO:0007669"/>
    <property type="project" value="InterPro"/>
</dbReference>
<dbReference type="GO" id="GO:0019343">
    <property type="term" value="P:cysteine biosynthetic process via cystathionine"/>
    <property type="evidence" value="ECO:0007669"/>
    <property type="project" value="TreeGrafter"/>
</dbReference>
<evidence type="ECO:0000256" key="1">
    <source>
        <dbReference type="ARBA" id="ARBA00001933"/>
    </source>
</evidence>
<dbReference type="Gene3D" id="3.90.1150.10">
    <property type="entry name" value="Aspartate Aminotransferase, domain 1"/>
    <property type="match status" value="1"/>
</dbReference>
<dbReference type="InterPro" id="IPR015424">
    <property type="entry name" value="PyrdxlP-dep_Trfase"/>
</dbReference>
<sequence>MAQPPKPNLHPATIAAQAAGAVDPASGGVVPPVQFATTYLRDENYDLVNPANVYLRSHNENTRVAERILNALEGAEETLIFPSGMAAIAAVFRTVPNGASVVVQSQIYWGTTKWIRDFCTRRQIALHEVDASDLDAFAALCRAEKPDLCLIETPSNPWLRITDIAGAAAAAHEVGATLVVDSTAASPVLSHPLEHGADIVMHSATKGINGHSDVLAGSLATNDTGAARWQMIRDDRNEAGAVIGPMEAWLLARGMRTLPLRMREMSRNAMILAEFLSDHPQVEQVMYPGLPDHPGHALAAQQMSGGFGGLLSFVVKGGAEAALKAAGRLQLFHRAPSLGGVESLVEHRHTIEPHTGIPEGLLRLSVGIEDVEDLGADLGQALGQ</sequence>
<protein>
    <recommendedName>
        <fullName evidence="5">Cystathionine gamma-synthase</fullName>
    </recommendedName>
</protein>
<dbReference type="GO" id="GO:0019346">
    <property type="term" value="P:transsulfuration"/>
    <property type="evidence" value="ECO:0007669"/>
    <property type="project" value="InterPro"/>
</dbReference>
<dbReference type="PANTHER" id="PTHR11808">
    <property type="entry name" value="TRANS-SULFURATION ENZYME FAMILY MEMBER"/>
    <property type="match status" value="1"/>
</dbReference>
<dbReference type="GO" id="GO:0004123">
    <property type="term" value="F:cystathionine gamma-lyase activity"/>
    <property type="evidence" value="ECO:0007669"/>
    <property type="project" value="TreeGrafter"/>
</dbReference>
<dbReference type="InterPro" id="IPR000277">
    <property type="entry name" value="Cys/Met-Metab_PyrdxlP-dep_enz"/>
</dbReference>
<dbReference type="InterPro" id="IPR015421">
    <property type="entry name" value="PyrdxlP-dep_Trfase_major"/>
</dbReference>
<dbReference type="GO" id="GO:0005737">
    <property type="term" value="C:cytoplasm"/>
    <property type="evidence" value="ECO:0007669"/>
    <property type="project" value="TreeGrafter"/>
</dbReference>
<comment type="cofactor">
    <cofactor evidence="1">
        <name>pyridoxal 5'-phosphate</name>
        <dbReference type="ChEBI" id="CHEBI:597326"/>
    </cofactor>
</comment>
<dbReference type="SUPFAM" id="SSF53383">
    <property type="entry name" value="PLP-dependent transferases"/>
    <property type="match status" value="1"/>
</dbReference>
<dbReference type="EMBL" id="LAZR01014111">
    <property type="protein sequence ID" value="KKM18916.1"/>
    <property type="molecule type" value="Genomic_DNA"/>
</dbReference>
<dbReference type="PANTHER" id="PTHR11808:SF15">
    <property type="entry name" value="CYSTATHIONINE GAMMA-LYASE"/>
    <property type="match status" value="1"/>
</dbReference>
<dbReference type="PIRSF" id="PIRSF001434">
    <property type="entry name" value="CGS"/>
    <property type="match status" value="1"/>
</dbReference>
<keyword evidence="3" id="KW-0663">Pyridoxal phosphate</keyword>
<evidence type="ECO:0000313" key="4">
    <source>
        <dbReference type="EMBL" id="KKM18916.1"/>
    </source>
</evidence>
<dbReference type="FunFam" id="3.40.640.10:FF:000046">
    <property type="entry name" value="Cystathionine gamma-lyase"/>
    <property type="match status" value="1"/>
</dbReference>